<reference evidence="1 2" key="1">
    <citation type="submission" date="2023-02" db="EMBL/GenBank/DDBJ databases">
        <title>LHISI_Scaffold_Assembly.</title>
        <authorList>
            <person name="Stuart O.P."/>
            <person name="Cleave R."/>
            <person name="Magrath M.J.L."/>
            <person name="Mikheyev A.S."/>
        </authorList>
    </citation>
    <scope>NUCLEOTIDE SEQUENCE [LARGE SCALE GENOMIC DNA]</scope>
    <source>
        <strain evidence="1">Daus_M_001</strain>
        <tissue evidence="1">Leg muscle</tissue>
    </source>
</reference>
<evidence type="ECO:0000313" key="2">
    <source>
        <dbReference type="Proteomes" id="UP001159363"/>
    </source>
</evidence>
<dbReference type="Pfam" id="PF14223">
    <property type="entry name" value="Retrotran_gag_2"/>
    <property type="match status" value="1"/>
</dbReference>
<dbReference type="EMBL" id="JARBHB010000004">
    <property type="protein sequence ID" value="KAJ8885923.1"/>
    <property type="molecule type" value="Genomic_DNA"/>
</dbReference>
<accession>A0ABQ9HPS2</accession>
<keyword evidence="2" id="KW-1185">Reference proteome</keyword>
<gene>
    <name evidence="1" type="ORF">PR048_012129</name>
</gene>
<protein>
    <submittedName>
        <fullName evidence="1">Uncharacterized protein</fullName>
    </submittedName>
</protein>
<sequence>MKCGQSYQFLTAIRSKSASAATKVFQTQVMKVKALLLKQLDKKLLEQMLMTKIFVSFPQKFKNIVSAWESVSTKDQKFSELKVCLLIE</sequence>
<dbReference type="Proteomes" id="UP001159363">
    <property type="component" value="Chromosome X"/>
</dbReference>
<comment type="caution">
    <text evidence="1">The sequence shown here is derived from an EMBL/GenBank/DDBJ whole genome shotgun (WGS) entry which is preliminary data.</text>
</comment>
<proteinExistence type="predicted"/>
<organism evidence="1 2">
    <name type="scientific">Dryococelus australis</name>
    <dbReference type="NCBI Taxonomy" id="614101"/>
    <lineage>
        <taxon>Eukaryota</taxon>
        <taxon>Metazoa</taxon>
        <taxon>Ecdysozoa</taxon>
        <taxon>Arthropoda</taxon>
        <taxon>Hexapoda</taxon>
        <taxon>Insecta</taxon>
        <taxon>Pterygota</taxon>
        <taxon>Neoptera</taxon>
        <taxon>Polyneoptera</taxon>
        <taxon>Phasmatodea</taxon>
        <taxon>Verophasmatodea</taxon>
        <taxon>Anareolatae</taxon>
        <taxon>Phasmatidae</taxon>
        <taxon>Eurycanthinae</taxon>
        <taxon>Dryococelus</taxon>
    </lineage>
</organism>
<name>A0ABQ9HPS2_9NEOP</name>
<evidence type="ECO:0000313" key="1">
    <source>
        <dbReference type="EMBL" id="KAJ8885923.1"/>
    </source>
</evidence>